<keyword evidence="4" id="KW-1185">Reference proteome</keyword>
<dbReference type="HOGENOM" id="CLU_073047_0_0_6"/>
<sequence length="305" mass="34114">MKKQAIASLLLGCAASTQALALDTNSAYDINYQTDCSIDIYSSYCSTASFDFSPMRLDSDITPSKIAESDSFSTDQTLPHYLRVSDERDWDYLMEQSYTILGLSVATVGLMTLLPESITKWDSEDSSFKNIGSKWKDNVSSGPVWDKDEHFLNYVMHPYFGGVYYTAARHAGFNEFESFLYSTTMSTFFWEYGVEAFAEVPSVQDLFVTPFFGAVVGELMLQQELSITDNGGEVMGSETLGSVSLFFLNPVGHIHYWVTDAWGDDTEVNLAYNAWFSNGDAAQFAYDAGMPYTDQFVGLEVKLKF</sequence>
<protein>
    <submittedName>
        <fullName evidence="3">Putative exported protein</fullName>
    </submittedName>
</protein>
<evidence type="ECO:0000313" key="4">
    <source>
        <dbReference type="Proteomes" id="UP000032427"/>
    </source>
</evidence>
<feature type="chain" id="PRO_5001857621" evidence="1">
    <location>
        <begin position="22"/>
        <end position="305"/>
    </location>
</feature>
<name>A0A090IPN2_9GAMM</name>
<evidence type="ECO:0000313" key="3">
    <source>
        <dbReference type="EMBL" id="CED71273.1"/>
    </source>
</evidence>
<gene>
    <name evidence="3" type="ORF">AWOD_I_1189</name>
</gene>
<accession>A0A090IPN2</accession>
<evidence type="ECO:0000259" key="2">
    <source>
        <dbReference type="Pfam" id="PF13084"/>
    </source>
</evidence>
<dbReference type="Proteomes" id="UP000032427">
    <property type="component" value="Chromosome 1"/>
</dbReference>
<proteinExistence type="predicted"/>
<evidence type="ECO:0000256" key="1">
    <source>
        <dbReference type="SAM" id="SignalP"/>
    </source>
</evidence>
<feature type="signal peptide" evidence="1">
    <location>
        <begin position="1"/>
        <end position="21"/>
    </location>
</feature>
<dbReference type="PATRIC" id="fig|80852.17.peg.1221"/>
<dbReference type="GeneID" id="28540753"/>
<dbReference type="Pfam" id="PF13084">
    <property type="entry name" value="DUF3943"/>
    <property type="match status" value="1"/>
</dbReference>
<feature type="domain" description="DUF3943" evidence="2">
    <location>
        <begin position="142"/>
        <end position="251"/>
    </location>
</feature>
<organism evidence="3 4">
    <name type="scientific">Aliivibrio wodanis</name>
    <dbReference type="NCBI Taxonomy" id="80852"/>
    <lineage>
        <taxon>Bacteria</taxon>
        <taxon>Pseudomonadati</taxon>
        <taxon>Pseudomonadota</taxon>
        <taxon>Gammaproteobacteria</taxon>
        <taxon>Vibrionales</taxon>
        <taxon>Vibrionaceae</taxon>
        <taxon>Aliivibrio</taxon>
    </lineage>
</organism>
<reference evidence="4" key="1">
    <citation type="submission" date="2014-09" db="EMBL/GenBank/DDBJ databases">
        <authorList>
            <person name="Hjerde E."/>
        </authorList>
    </citation>
    <scope>NUCLEOTIDE SEQUENCE [LARGE SCALE GENOMIC DNA]</scope>
    <source>
        <strain evidence="4">06/09/139</strain>
    </source>
</reference>
<keyword evidence="1" id="KW-0732">Signal</keyword>
<dbReference type="InterPro" id="IPR025079">
    <property type="entry name" value="DUF3943"/>
</dbReference>
<dbReference type="OrthoDB" id="9152616at2"/>
<dbReference type="EMBL" id="LN554846">
    <property type="protein sequence ID" value="CED71273.1"/>
    <property type="molecule type" value="Genomic_DNA"/>
</dbReference>
<dbReference type="AlphaFoldDB" id="A0A090IPN2"/>
<dbReference type="KEGG" id="awd:AWOD_I_1189"/>
<dbReference type="STRING" id="80852.AWOD_I_1189"/>